<protein>
    <recommendedName>
        <fullName evidence="2">DUF4042 domain-containing protein</fullName>
    </recommendedName>
</protein>
<dbReference type="InterPro" id="IPR011989">
    <property type="entry name" value="ARM-like"/>
</dbReference>
<dbReference type="InterPro" id="IPR052107">
    <property type="entry name" value="HEAT6"/>
</dbReference>
<reference evidence="3 4" key="1">
    <citation type="journal article" date="2024" name="Nat. Commun.">
        <title>Phylogenomics reveals the evolutionary origins of lichenization in chlorophyte algae.</title>
        <authorList>
            <person name="Puginier C."/>
            <person name="Libourel C."/>
            <person name="Otte J."/>
            <person name="Skaloud P."/>
            <person name="Haon M."/>
            <person name="Grisel S."/>
            <person name="Petersen M."/>
            <person name="Berrin J.G."/>
            <person name="Delaux P.M."/>
            <person name="Dal Grande F."/>
            <person name="Keller J."/>
        </authorList>
    </citation>
    <scope>NUCLEOTIDE SEQUENCE [LARGE SCALE GENOMIC DNA]</scope>
    <source>
        <strain evidence="3 4">SAG 216-7</strain>
    </source>
</reference>
<evidence type="ECO:0000313" key="3">
    <source>
        <dbReference type="EMBL" id="KAK9916388.1"/>
    </source>
</evidence>
<feature type="region of interest" description="Disordered" evidence="1">
    <location>
        <begin position="163"/>
        <end position="218"/>
    </location>
</feature>
<dbReference type="Proteomes" id="UP001491310">
    <property type="component" value="Unassembled WGS sequence"/>
</dbReference>
<keyword evidence="4" id="KW-1185">Reference proteome</keyword>
<name>A0ABR2YX42_9CHLO</name>
<evidence type="ECO:0000256" key="1">
    <source>
        <dbReference type="SAM" id="MobiDB-lite"/>
    </source>
</evidence>
<dbReference type="InterPro" id="IPR025283">
    <property type="entry name" value="DUF4042"/>
</dbReference>
<organism evidence="3 4">
    <name type="scientific">Coccomyxa subellipsoidea</name>
    <dbReference type="NCBI Taxonomy" id="248742"/>
    <lineage>
        <taxon>Eukaryota</taxon>
        <taxon>Viridiplantae</taxon>
        <taxon>Chlorophyta</taxon>
        <taxon>core chlorophytes</taxon>
        <taxon>Trebouxiophyceae</taxon>
        <taxon>Trebouxiophyceae incertae sedis</taxon>
        <taxon>Coccomyxaceae</taxon>
        <taxon>Coccomyxa</taxon>
    </lineage>
</organism>
<accession>A0ABR2YX42</accession>
<sequence length="847" mass="88274">MGSDYQHFNRVCCNLRKPLESLLQEDQPDALRGMVNFLSLHASKVSDTEVVALITDLLKVARTKGTGDMVAEVHKLTIQALGYLVTECNPGLPATSLRDVAAYLCEVLAGRLSDSSLPLDRASSHLIYSPLRLLQAIIPQAKDKQVISLSPLLDSLRKLPSAYRPPHARRRSSHKTAPSLDSSPSSRPSGSWRCEDGGYSSASDASDSDGGSVGSSPSSTSLIRVRLTALSCLQALARVDGKALHPFWAVLFPVQAPLARRPDSFTLMDAVVNDPAPKVRAAAASAVAALLEGAPQRAYLGIAECRLPAKQPARGFTTLSATLGKLALSLHDGLLQAAASEADPAALTAVLRSLHVLICSAPYARLPPTLLSRTLSDVHRCCTRLQSGVHRAGEETAPAQAAALSCIAAALNTDAGRRDLVELLSLGHPGAVDAPQSQGSDFGARLADDLVKLCAGAPLVVRTEALSALQALAICHWALIGGHWKGLRTAMLSTLETGGEERCALNALRLLGSYMKTNADVTQSGDAACKDPCDQESGSGGMPLAEEWRDALASIIPKGVEHPVPAVRAAAMSALASLDQTVCAALSVQELQHVWGWLLSCAKTEPAAAVRAAALKTAGGLAQLKCSLDYPGAAAMLGMIYAGLRDSTLSVQIAAAWALANLADVITQRPMPDAVQCSSIADAALGAADSGDKVRANAVRAIGYIVAAGPQSSNAQTQPQHQSSTCNGAHAPQSSGEAACAAALATGNGKVQWNACYAIGSLLRRTDSVAAADACGCLLTLLAQLLDVLQHSANFKTRMHAAAALCAVSDGRWIAQLQPDIIVGLKSALQGLDHSDTQAAEGLSERI</sequence>
<proteinExistence type="predicted"/>
<dbReference type="EMBL" id="JALJOT010000003">
    <property type="protein sequence ID" value="KAK9916388.1"/>
    <property type="molecule type" value="Genomic_DNA"/>
</dbReference>
<evidence type="ECO:0000313" key="4">
    <source>
        <dbReference type="Proteomes" id="UP001491310"/>
    </source>
</evidence>
<dbReference type="PANTHER" id="PTHR13366:SF0">
    <property type="entry name" value="HEAT REPEAT-CONTAINING PROTEIN 6"/>
    <property type="match status" value="1"/>
</dbReference>
<dbReference type="InterPro" id="IPR016024">
    <property type="entry name" value="ARM-type_fold"/>
</dbReference>
<dbReference type="Pfam" id="PF13251">
    <property type="entry name" value="DUF4042"/>
    <property type="match status" value="1"/>
</dbReference>
<dbReference type="PANTHER" id="PTHR13366">
    <property type="entry name" value="MALARIA ANTIGEN-RELATED"/>
    <property type="match status" value="1"/>
</dbReference>
<dbReference type="Gene3D" id="1.25.10.10">
    <property type="entry name" value="Leucine-rich Repeat Variant"/>
    <property type="match status" value="1"/>
</dbReference>
<feature type="domain" description="DUF4042" evidence="2">
    <location>
        <begin position="224"/>
        <end position="384"/>
    </location>
</feature>
<feature type="compositionally biased region" description="Low complexity" evidence="1">
    <location>
        <begin position="178"/>
        <end position="218"/>
    </location>
</feature>
<dbReference type="SUPFAM" id="SSF48371">
    <property type="entry name" value="ARM repeat"/>
    <property type="match status" value="1"/>
</dbReference>
<comment type="caution">
    <text evidence="3">The sequence shown here is derived from an EMBL/GenBank/DDBJ whole genome shotgun (WGS) entry which is preliminary data.</text>
</comment>
<gene>
    <name evidence="3" type="ORF">WJX75_002097</name>
</gene>
<evidence type="ECO:0000259" key="2">
    <source>
        <dbReference type="Pfam" id="PF13251"/>
    </source>
</evidence>